<organism evidence="1">
    <name type="scientific">marine sediment metagenome</name>
    <dbReference type="NCBI Taxonomy" id="412755"/>
    <lineage>
        <taxon>unclassified sequences</taxon>
        <taxon>metagenomes</taxon>
        <taxon>ecological metagenomes</taxon>
    </lineage>
</organism>
<gene>
    <name evidence="1" type="ORF">S01H1_23953</name>
</gene>
<comment type="caution">
    <text evidence="1">The sequence shown here is derived from an EMBL/GenBank/DDBJ whole genome shotgun (WGS) entry which is preliminary data.</text>
</comment>
<reference evidence="1" key="1">
    <citation type="journal article" date="2014" name="Front. Microbiol.">
        <title>High frequency of phylogenetically diverse reductive dehalogenase-homologous genes in deep subseafloor sedimentary metagenomes.</title>
        <authorList>
            <person name="Kawai M."/>
            <person name="Futagami T."/>
            <person name="Toyoda A."/>
            <person name="Takaki Y."/>
            <person name="Nishi S."/>
            <person name="Hori S."/>
            <person name="Arai W."/>
            <person name="Tsubouchi T."/>
            <person name="Morono Y."/>
            <person name="Uchiyama I."/>
            <person name="Ito T."/>
            <person name="Fujiyama A."/>
            <person name="Inagaki F."/>
            <person name="Takami H."/>
        </authorList>
    </citation>
    <scope>NUCLEOTIDE SEQUENCE</scope>
    <source>
        <strain evidence="1">Expedition CK06-06</strain>
    </source>
</reference>
<name>X0T7U0_9ZZZZ</name>
<dbReference type="EMBL" id="BARS01014029">
    <property type="protein sequence ID" value="GAF89274.1"/>
    <property type="molecule type" value="Genomic_DNA"/>
</dbReference>
<proteinExistence type="predicted"/>
<protein>
    <submittedName>
        <fullName evidence="1">Uncharacterized protein</fullName>
    </submittedName>
</protein>
<sequence>EKALELCLRHLGLLIDTLKVKGDFTHTHDVSVKKLRDAINAINAIRGKGKNRKP</sequence>
<feature type="non-terminal residue" evidence="1">
    <location>
        <position position="1"/>
    </location>
</feature>
<evidence type="ECO:0000313" key="1">
    <source>
        <dbReference type="EMBL" id="GAF89274.1"/>
    </source>
</evidence>
<accession>X0T7U0</accession>
<dbReference type="AlphaFoldDB" id="X0T7U0"/>